<name>A0ACB0I6U0_TRIPR</name>
<sequence length="289" mass="31185">MSNHPSDTPADDFLEQILGLPNFTSADGTDTSSLAAPMMLQLNSGEAATHLGAGGGFHAPVYHLGLSLDQGKGGGFLKPDDASGSGKRFREDVVDTRPKNFLQTFHGQPMPTTVPTAPHPPAMRPRVRARRGQATDPHSIAERLRRERIAERIRALQELVPSVNKTDRAAMLDEIVDYVKFLRLQVKVLSMSRLGGAGAVAPLVTDIPLSSVEEEGSESGRNQPAWEKWSNDGTEKQVAKLMEENVGAAMQFLQSKALCIMPISLASAIYQSQPSDNSSIVKPETTPPP</sequence>
<comment type="caution">
    <text evidence="1">The sequence shown here is derived from an EMBL/GenBank/DDBJ whole genome shotgun (WGS) entry which is preliminary data.</text>
</comment>
<proteinExistence type="predicted"/>
<dbReference type="Proteomes" id="UP001177021">
    <property type="component" value="Unassembled WGS sequence"/>
</dbReference>
<reference evidence="1" key="1">
    <citation type="submission" date="2023-10" db="EMBL/GenBank/DDBJ databases">
        <authorList>
            <person name="Rodriguez Cubillos JULIANA M."/>
            <person name="De Vega J."/>
        </authorList>
    </citation>
    <scope>NUCLEOTIDE SEQUENCE</scope>
</reference>
<evidence type="ECO:0000313" key="1">
    <source>
        <dbReference type="EMBL" id="CAJ2627775.1"/>
    </source>
</evidence>
<evidence type="ECO:0000313" key="2">
    <source>
        <dbReference type="Proteomes" id="UP001177021"/>
    </source>
</evidence>
<protein>
    <submittedName>
        <fullName evidence="1">Uncharacterized protein</fullName>
    </submittedName>
</protein>
<accession>A0ACB0I6U0</accession>
<keyword evidence="2" id="KW-1185">Reference proteome</keyword>
<organism evidence="1 2">
    <name type="scientific">Trifolium pratense</name>
    <name type="common">Red clover</name>
    <dbReference type="NCBI Taxonomy" id="57577"/>
    <lineage>
        <taxon>Eukaryota</taxon>
        <taxon>Viridiplantae</taxon>
        <taxon>Streptophyta</taxon>
        <taxon>Embryophyta</taxon>
        <taxon>Tracheophyta</taxon>
        <taxon>Spermatophyta</taxon>
        <taxon>Magnoliopsida</taxon>
        <taxon>eudicotyledons</taxon>
        <taxon>Gunneridae</taxon>
        <taxon>Pentapetalae</taxon>
        <taxon>rosids</taxon>
        <taxon>fabids</taxon>
        <taxon>Fabales</taxon>
        <taxon>Fabaceae</taxon>
        <taxon>Papilionoideae</taxon>
        <taxon>50 kb inversion clade</taxon>
        <taxon>NPAAA clade</taxon>
        <taxon>Hologalegina</taxon>
        <taxon>IRL clade</taxon>
        <taxon>Trifolieae</taxon>
        <taxon>Trifolium</taxon>
    </lineage>
</organism>
<dbReference type="EMBL" id="CASHSV030000001">
    <property type="protein sequence ID" value="CAJ2627775.1"/>
    <property type="molecule type" value="Genomic_DNA"/>
</dbReference>
<gene>
    <name evidence="1" type="ORF">MILVUS5_LOCUS162</name>
</gene>